<feature type="transmembrane region" description="Helical" evidence="1">
    <location>
        <begin position="214"/>
        <end position="237"/>
    </location>
</feature>
<keyword evidence="1" id="KW-0812">Transmembrane</keyword>
<protein>
    <recommendedName>
        <fullName evidence="6">O-antigen ligase domain-containing protein</fullName>
    </recommendedName>
</protein>
<evidence type="ECO:0000256" key="1">
    <source>
        <dbReference type="SAM" id="Phobius"/>
    </source>
</evidence>
<dbReference type="EMBL" id="CP103141">
    <property type="protein sequence ID" value="UVQ72625.1"/>
    <property type="molecule type" value="Genomic_DNA"/>
</dbReference>
<dbReference type="RefSeq" id="WP_055271078.1">
    <property type="nucleotide sequence ID" value="NZ_CABMFH010000051.1"/>
</dbReference>
<evidence type="ECO:0000313" key="3">
    <source>
        <dbReference type="EMBL" id="UVQ72625.1"/>
    </source>
</evidence>
<feature type="transmembrane region" description="Helical" evidence="1">
    <location>
        <begin position="62"/>
        <end position="82"/>
    </location>
</feature>
<evidence type="ECO:0000313" key="4">
    <source>
        <dbReference type="Proteomes" id="UP000095606"/>
    </source>
</evidence>
<dbReference type="Proteomes" id="UP001060104">
    <property type="component" value="Chromosome"/>
</dbReference>
<keyword evidence="5" id="KW-1185">Reference proteome</keyword>
<organism evidence="2 4">
    <name type="scientific">Bacteroides faecis</name>
    <dbReference type="NCBI Taxonomy" id="674529"/>
    <lineage>
        <taxon>Bacteria</taxon>
        <taxon>Pseudomonadati</taxon>
        <taxon>Bacteroidota</taxon>
        <taxon>Bacteroidia</taxon>
        <taxon>Bacteroidales</taxon>
        <taxon>Bacteroidaceae</taxon>
        <taxon>Bacteroides</taxon>
    </lineage>
</organism>
<keyword evidence="1" id="KW-1133">Transmembrane helix</keyword>
<accession>A0A174TU90</accession>
<feature type="transmembrane region" description="Helical" evidence="1">
    <location>
        <begin position="39"/>
        <end position="55"/>
    </location>
</feature>
<dbReference type="Proteomes" id="UP000095606">
    <property type="component" value="Unassembled WGS sequence"/>
</dbReference>
<feature type="transmembrane region" description="Helical" evidence="1">
    <location>
        <begin position="186"/>
        <end position="202"/>
    </location>
</feature>
<gene>
    <name evidence="2" type="ORF">ERS852461_04253</name>
    <name evidence="3" type="ORF">NXY30_16275</name>
</gene>
<evidence type="ECO:0000313" key="5">
    <source>
        <dbReference type="Proteomes" id="UP001060104"/>
    </source>
</evidence>
<feature type="transmembrane region" description="Helical" evidence="1">
    <location>
        <begin position="332"/>
        <end position="361"/>
    </location>
</feature>
<name>A0A174TU90_9BACE</name>
<proteinExistence type="predicted"/>
<dbReference type="EMBL" id="CZAE01000026">
    <property type="protein sequence ID" value="CUQ11428.1"/>
    <property type="molecule type" value="Genomic_DNA"/>
</dbReference>
<feature type="transmembrane region" description="Helical" evidence="1">
    <location>
        <begin position="249"/>
        <end position="271"/>
    </location>
</feature>
<feature type="transmembrane region" description="Helical" evidence="1">
    <location>
        <begin position="94"/>
        <end position="113"/>
    </location>
</feature>
<reference evidence="2 4" key="1">
    <citation type="submission" date="2015-09" db="EMBL/GenBank/DDBJ databases">
        <authorList>
            <consortium name="Pathogen Informatics"/>
        </authorList>
    </citation>
    <scope>NUCLEOTIDE SEQUENCE [LARGE SCALE GENOMIC DNA]</scope>
    <source>
        <strain evidence="2 4">2789STDY5834846</strain>
    </source>
</reference>
<sequence>MISACINIQSNCKPWLRKVSMMILALLPILAWYEIPFPVGLGYTLILFLSAYIIVRNNFKINVIPIIFWLLFVYICLIWIYHHHFELWTLIPPGGWLFFLFFLALIGGILSFDLQLLKRYMRWVVLISAALFWVQFSLKLATGSHVFCFVPNLTGGFTYEGMSYAELVAHQMSGSRPCSIFLEPSYMAYYYVSYLALIWFETNKQEKWLNKEGILIIFSLIALKSGSGMVGLVILFAVKMFSIFWNANIIRRFIMIMLFVPLIIALIYMYVGSEMGQEMFSRTEEFSIEGASGFTRVVGGYLMFDQLTFDEQIIGIPDVRNRFGIEMYDGNFIFYANGVQTILLSLGYIGALLYGLFYIILFRNTNLASRMCIIILFVMGLLESNYLNPYMMLLTIIPCADYHFTKNRLRV</sequence>
<evidence type="ECO:0000313" key="2">
    <source>
        <dbReference type="EMBL" id="CUQ11428.1"/>
    </source>
</evidence>
<dbReference type="GeneID" id="69590835"/>
<evidence type="ECO:0008006" key="6">
    <source>
        <dbReference type="Google" id="ProtNLM"/>
    </source>
</evidence>
<keyword evidence="1" id="KW-0472">Membrane</keyword>
<reference evidence="3" key="2">
    <citation type="submission" date="2022-08" db="EMBL/GenBank/DDBJ databases">
        <title>Genome Sequencing of Bacteroides fragilis Group Isolates with Nanopore Technology.</title>
        <authorList>
            <person name="Tisza M.J."/>
            <person name="Smith D."/>
            <person name="Dekker J.P."/>
        </authorList>
    </citation>
    <scope>NUCLEOTIDE SEQUENCE</scope>
    <source>
        <strain evidence="3">BFG-527</strain>
    </source>
</reference>
<accession>A0A3E5G0E8</accession>
<dbReference type="AlphaFoldDB" id="A0A174TU90"/>
<feature type="transmembrane region" description="Helical" evidence="1">
    <location>
        <begin position="367"/>
        <end position="387"/>
    </location>
</feature>